<dbReference type="Proteomes" id="UP000316184">
    <property type="component" value="Unassembled WGS sequence"/>
</dbReference>
<keyword evidence="2" id="KW-0472">Membrane</keyword>
<organism evidence="3 4">
    <name type="scientific">Saccharopolyspora dendranthemae</name>
    <dbReference type="NCBI Taxonomy" id="1181886"/>
    <lineage>
        <taxon>Bacteria</taxon>
        <taxon>Bacillati</taxon>
        <taxon>Actinomycetota</taxon>
        <taxon>Actinomycetes</taxon>
        <taxon>Pseudonocardiales</taxon>
        <taxon>Pseudonocardiaceae</taxon>
        <taxon>Saccharopolyspora</taxon>
    </lineage>
</organism>
<keyword evidence="2" id="KW-0812">Transmembrane</keyword>
<dbReference type="EMBL" id="VIWX01000007">
    <property type="protein sequence ID" value="TWF92605.1"/>
    <property type="molecule type" value="Genomic_DNA"/>
</dbReference>
<evidence type="ECO:0000256" key="1">
    <source>
        <dbReference type="SAM" id="MobiDB-lite"/>
    </source>
</evidence>
<name>A0A561TZR4_9PSEU</name>
<accession>A0A561TZR4</accession>
<reference evidence="3 4" key="1">
    <citation type="submission" date="2019-06" db="EMBL/GenBank/DDBJ databases">
        <title>Sequencing the genomes of 1000 actinobacteria strains.</title>
        <authorList>
            <person name="Klenk H.-P."/>
        </authorList>
    </citation>
    <scope>NUCLEOTIDE SEQUENCE [LARGE SCALE GENOMIC DNA]</scope>
    <source>
        <strain evidence="3 4">DSM 46699</strain>
    </source>
</reference>
<feature type="transmembrane region" description="Helical" evidence="2">
    <location>
        <begin position="26"/>
        <end position="43"/>
    </location>
</feature>
<evidence type="ECO:0000313" key="4">
    <source>
        <dbReference type="Proteomes" id="UP000316184"/>
    </source>
</evidence>
<sequence>MTALAPLFSVLSLADSYGWDRESARSIAFVVTILLLGGWYLVIRKLGRSQSRRDVGEGLDRKLAQHRDEGDKKDKR</sequence>
<gene>
    <name evidence="3" type="ORF">FHU35_17248</name>
</gene>
<keyword evidence="4" id="KW-1185">Reference proteome</keyword>
<protein>
    <submittedName>
        <fullName evidence="3">Uncharacterized protein</fullName>
    </submittedName>
</protein>
<keyword evidence="2" id="KW-1133">Transmembrane helix</keyword>
<proteinExistence type="predicted"/>
<feature type="region of interest" description="Disordered" evidence="1">
    <location>
        <begin position="51"/>
        <end position="76"/>
    </location>
</feature>
<evidence type="ECO:0000313" key="3">
    <source>
        <dbReference type="EMBL" id="TWF92605.1"/>
    </source>
</evidence>
<dbReference type="AlphaFoldDB" id="A0A561TZR4"/>
<evidence type="ECO:0000256" key="2">
    <source>
        <dbReference type="SAM" id="Phobius"/>
    </source>
</evidence>
<comment type="caution">
    <text evidence="3">The sequence shown here is derived from an EMBL/GenBank/DDBJ whole genome shotgun (WGS) entry which is preliminary data.</text>
</comment>